<dbReference type="AlphaFoldDB" id="A0A395RAC5"/>
<accession>A0A395RAC5</accession>
<protein>
    <submittedName>
        <fullName evidence="1">Uncharacterized protein</fullName>
    </submittedName>
</protein>
<comment type="caution">
    <text evidence="1">The sequence shown here is derived from an EMBL/GenBank/DDBJ whole genome shotgun (WGS) entry which is preliminary data.</text>
</comment>
<reference evidence="1 2" key="1">
    <citation type="journal article" date="2018" name="Syst. Appl. Microbiol.">
        <title>Pseudomonas gallaeciensis sp. nov., isolated from crude-oil-contaminated intertidal sand samples after the Prestige oil spill.</title>
        <authorList>
            <person name="Mulet M."/>
            <person name="Sanchez D."/>
            <person name="Rodriguez A.C."/>
            <person name="Nogales B."/>
            <person name="Bosch R."/>
            <person name="Busquets A."/>
            <person name="Gomila M."/>
            <person name="Lalucat J."/>
            <person name="Garcia-Valdes E."/>
        </authorList>
    </citation>
    <scope>NUCLEOTIDE SEQUENCE [LARGE SCALE GENOMIC DNA]</scope>
    <source>
        <strain evidence="1 2">V113</strain>
    </source>
</reference>
<proteinExistence type="predicted"/>
<organism evidence="1 2">
    <name type="scientific">Pseudomonas abyssi</name>
    <dbReference type="NCBI Taxonomy" id="170540"/>
    <lineage>
        <taxon>Bacteria</taxon>
        <taxon>Pseudomonadati</taxon>
        <taxon>Pseudomonadota</taxon>
        <taxon>Gammaproteobacteria</taxon>
        <taxon>Pseudomonadales</taxon>
        <taxon>Pseudomonadaceae</taxon>
        <taxon>Pseudomonas</taxon>
    </lineage>
</organism>
<sequence>MATADKLVYLDETKDLLRDAINASGGALTELDPFRDYVDPILWGWLVLAYGGLDLDYINDRYRIFDPTYNALVEKPWADIVNNYSAPAGRTYWDDAGDLITAGTDELILAFDPVTNAAKGNQKWGSHSNLAGYNRNLTAWTRGGGVAVEVASGQGIDGGNCTRATLTGASSRQIYFNLASPLPAGPATITVLTKYETWSGSFQLAYYDGGTSLNSVTDDSAVLFTRPDGWVKRAFTFTVTAAATSPSLRLLGFDNGGTIGDSCLIDFPSIRVGDNKRQPEIATPSSASVTIAAESQIIDSTVFADMWNAGAGTLFIECEGAIDAVALKAAGVEVVVDSASNKKYAVAYTSDPSATSLIIGANLNGFIRRIVYFRKELPASLIARLIA</sequence>
<name>A0A395RAC5_9PSED</name>
<dbReference type="OrthoDB" id="9810174at2"/>
<dbReference type="Proteomes" id="UP000265411">
    <property type="component" value="Unassembled WGS sequence"/>
</dbReference>
<keyword evidence="2" id="KW-1185">Reference proteome</keyword>
<dbReference type="Gene3D" id="2.60.120.260">
    <property type="entry name" value="Galactose-binding domain-like"/>
    <property type="match status" value="1"/>
</dbReference>
<dbReference type="RefSeq" id="WP_118129820.1">
    <property type="nucleotide sequence ID" value="NZ_LMAZ01000001.1"/>
</dbReference>
<gene>
    <name evidence="1" type="ORF">ASB58_07065</name>
</gene>
<dbReference type="EMBL" id="LMAZ01000001">
    <property type="protein sequence ID" value="RGP57084.1"/>
    <property type="molecule type" value="Genomic_DNA"/>
</dbReference>
<evidence type="ECO:0000313" key="1">
    <source>
        <dbReference type="EMBL" id="RGP57084.1"/>
    </source>
</evidence>
<evidence type="ECO:0000313" key="2">
    <source>
        <dbReference type="Proteomes" id="UP000265411"/>
    </source>
</evidence>